<evidence type="ECO:0000313" key="2">
    <source>
        <dbReference type="Proteomes" id="UP000184079"/>
    </source>
</evidence>
<keyword evidence="2" id="KW-1185">Reference proteome</keyword>
<proteinExistence type="predicted"/>
<name>A0A1M5XPP4_9BACI</name>
<gene>
    <name evidence="1" type="ORF">SAMN05421807_1325</name>
</gene>
<dbReference type="OrthoDB" id="2288114at2"/>
<organism evidence="1 2">
    <name type="scientific">Virgibacillus chiguensis</name>
    <dbReference type="NCBI Taxonomy" id="411959"/>
    <lineage>
        <taxon>Bacteria</taxon>
        <taxon>Bacillati</taxon>
        <taxon>Bacillota</taxon>
        <taxon>Bacilli</taxon>
        <taxon>Bacillales</taxon>
        <taxon>Bacillaceae</taxon>
        <taxon>Virgibacillus</taxon>
    </lineage>
</organism>
<sequence>MARRKNALRGHFVQEYIPDQEPTEDGWLELANYISTIGDDTQEETEDMAFYDGDGTLESDIISVAGAYTPEGYFNPDDPAQALIASLKYKTGDGRKIWHKVVRSDGKKEWVGRATVSAIVAGAGDASAYEAFSCNIRFDTLPKETDLTTPPSGE</sequence>
<evidence type="ECO:0000313" key="1">
    <source>
        <dbReference type="EMBL" id="SHI01805.1"/>
    </source>
</evidence>
<accession>A0A1M5XPP4</accession>
<dbReference type="Proteomes" id="UP000184079">
    <property type="component" value="Unassembled WGS sequence"/>
</dbReference>
<dbReference type="RefSeq" id="WP_073013434.1">
    <property type="nucleotide sequence ID" value="NZ_FQXD01000032.1"/>
</dbReference>
<protein>
    <recommendedName>
        <fullName evidence="3">Phage tail protein</fullName>
    </recommendedName>
</protein>
<dbReference type="AlphaFoldDB" id="A0A1M5XPP4"/>
<reference evidence="2" key="1">
    <citation type="submission" date="2016-11" db="EMBL/GenBank/DDBJ databases">
        <authorList>
            <person name="Varghese N."/>
            <person name="Submissions S."/>
        </authorList>
    </citation>
    <scope>NUCLEOTIDE SEQUENCE [LARGE SCALE GENOMIC DNA]</scope>
    <source>
        <strain evidence="2">CGMCC 1.6496</strain>
    </source>
</reference>
<dbReference type="EMBL" id="FQXD01000032">
    <property type="protein sequence ID" value="SHI01805.1"/>
    <property type="molecule type" value="Genomic_DNA"/>
</dbReference>
<evidence type="ECO:0008006" key="3">
    <source>
        <dbReference type="Google" id="ProtNLM"/>
    </source>
</evidence>
<dbReference type="NCBIfam" id="NF047353">
    <property type="entry name" value="tube_lmo2291"/>
    <property type="match status" value="1"/>
</dbReference>